<dbReference type="PANTHER" id="PTHR48090:SF10">
    <property type="entry name" value="GLUCOSYL-3-PHOSPHOGLYCERATE SYNTHASE"/>
    <property type="match status" value="1"/>
</dbReference>
<evidence type="ECO:0000313" key="13">
    <source>
        <dbReference type="Proteomes" id="UP001205920"/>
    </source>
</evidence>
<evidence type="ECO:0000256" key="5">
    <source>
        <dbReference type="ARBA" id="ARBA00022679"/>
    </source>
</evidence>
<comment type="similarity">
    <text evidence="3">Belongs to the glycosyltransferase 2 family.</text>
</comment>
<dbReference type="CDD" id="cd00761">
    <property type="entry name" value="Glyco_tranf_GTA_type"/>
    <property type="match status" value="1"/>
</dbReference>
<evidence type="ECO:0000256" key="2">
    <source>
        <dbReference type="ARBA" id="ARBA00001946"/>
    </source>
</evidence>
<dbReference type="InterPro" id="IPR029044">
    <property type="entry name" value="Nucleotide-diphossugar_trans"/>
</dbReference>
<evidence type="ECO:0000259" key="11">
    <source>
        <dbReference type="Pfam" id="PF00535"/>
    </source>
</evidence>
<comment type="catalytic activity">
    <reaction evidence="10">
        <text>an NDP-alpha-D-glucose + (2R)-3-phosphoglycerate = (2R)-2-O-(alpha-D-glucopyranosyl)-3-phospho-glycerate + a ribonucleoside 5'-diphosphate + H(+)</text>
        <dbReference type="Rhea" id="RHEA:47244"/>
        <dbReference type="ChEBI" id="CHEBI:15378"/>
        <dbReference type="ChEBI" id="CHEBI:57930"/>
        <dbReference type="ChEBI" id="CHEBI:58272"/>
        <dbReference type="ChEBI" id="CHEBI:62600"/>
        <dbReference type="ChEBI" id="CHEBI:76533"/>
        <dbReference type="EC" id="2.4.1.266"/>
    </reaction>
    <physiologicalReaction direction="left-to-right" evidence="10">
        <dbReference type="Rhea" id="RHEA:47245"/>
    </physiologicalReaction>
</comment>
<protein>
    <recommendedName>
        <fullName evidence="8">Glucosyl-3-phosphoglycerate synthase</fullName>
        <ecNumber evidence="7">2.4.1.266</ecNumber>
    </recommendedName>
</protein>
<dbReference type="PANTHER" id="PTHR48090">
    <property type="entry name" value="UNDECAPRENYL-PHOSPHATE 4-DEOXY-4-FORMAMIDO-L-ARABINOSE TRANSFERASE-RELATED"/>
    <property type="match status" value="1"/>
</dbReference>
<dbReference type="GO" id="GO:0016757">
    <property type="term" value="F:glycosyltransferase activity"/>
    <property type="evidence" value="ECO:0007669"/>
    <property type="project" value="UniProtKB-KW"/>
</dbReference>
<reference evidence="12 13" key="1">
    <citation type="submission" date="2021-01" db="EMBL/GenBank/DDBJ databases">
        <title>Identification and Characterization of Corynebacterium sp.</title>
        <authorList>
            <person name="Luo Q."/>
            <person name="Qu P."/>
            <person name="Chen Q."/>
        </authorList>
    </citation>
    <scope>NUCLEOTIDE SEQUENCE [LARGE SCALE GENOMIC DNA]</scope>
    <source>
        <strain evidence="12 13">MC-18</strain>
    </source>
</reference>
<name>A0AAW5HSV5_9CORY</name>
<dbReference type="InterPro" id="IPR050256">
    <property type="entry name" value="Glycosyltransferase_2"/>
</dbReference>
<gene>
    <name evidence="12" type="ORF">JMN37_03630</name>
</gene>
<keyword evidence="4 12" id="KW-0328">Glycosyltransferase</keyword>
<comment type="catalytic activity">
    <reaction evidence="9">
        <text>(2R)-3-phosphoglycerate + UDP-alpha-D-glucose = (2R)-2-O-(alpha-D-glucopyranosyl)-3-phospho-glycerate + UDP + H(+)</text>
        <dbReference type="Rhea" id="RHEA:31319"/>
        <dbReference type="ChEBI" id="CHEBI:15378"/>
        <dbReference type="ChEBI" id="CHEBI:58223"/>
        <dbReference type="ChEBI" id="CHEBI:58272"/>
        <dbReference type="ChEBI" id="CHEBI:58885"/>
        <dbReference type="ChEBI" id="CHEBI:62600"/>
        <dbReference type="EC" id="2.4.1.266"/>
    </reaction>
    <physiologicalReaction direction="left-to-right" evidence="9">
        <dbReference type="Rhea" id="RHEA:31320"/>
    </physiologicalReaction>
</comment>
<keyword evidence="6" id="KW-0460">Magnesium</keyword>
<dbReference type="AlphaFoldDB" id="A0AAW5HSV5"/>
<dbReference type="EMBL" id="JAEUWV010000003">
    <property type="protein sequence ID" value="MCO6394080.1"/>
    <property type="molecule type" value="Genomic_DNA"/>
</dbReference>
<dbReference type="Proteomes" id="UP001205920">
    <property type="component" value="Unassembled WGS sequence"/>
</dbReference>
<keyword evidence="5 12" id="KW-0808">Transferase</keyword>
<dbReference type="SUPFAM" id="SSF53448">
    <property type="entry name" value="Nucleotide-diphospho-sugar transferases"/>
    <property type="match status" value="1"/>
</dbReference>
<evidence type="ECO:0000256" key="8">
    <source>
        <dbReference type="ARBA" id="ARBA00040894"/>
    </source>
</evidence>
<dbReference type="NCBIfam" id="NF010496">
    <property type="entry name" value="PRK13915.1"/>
    <property type="match status" value="1"/>
</dbReference>
<evidence type="ECO:0000256" key="4">
    <source>
        <dbReference type="ARBA" id="ARBA00022676"/>
    </source>
</evidence>
<accession>A0AAW5HSV5</accession>
<evidence type="ECO:0000313" key="12">
    <source>
        <dbReference type="EMBL" id="MCO6394080.1"/>
    </source>
</evidence>
<feature type="domain" description="Glycosyltransferase 2-like" evidence="11">
    <location>
        <begin position="4"/>
        <end position="129"/>
    </location>
</feature>
<evidence type="ECO:0000256" key="10">
    <source>
        <dbReference type="ARBA" id="ARBA00048997"/>
    </source>
</evidence>
<keyword evidence="13" id="KW-1185">Reference proteome</keyword>
<dbReference type="Gene3D" id="3.90.550.10">
    <property type="entry name" value="Spore Coat Polysaccharide Biosynthesis Protein SpsA, Chain A"/>
    <property type="match status" value="1"/>
</dbReference>
<organism evidence="12 13">
    <name type="scientific">Corynebacterium lipophilum</name>
    <dbReference type="NCBI Taxonomy" id="2804918"/>
    <lineage>
        <taxon>Bacteria</taxon>
        <taxon>Bacillati</taxon>
        <taxon>Actinomycetota</taxon>
        <taxon>Actinomycetes</taxon>
        <taxon>Mycobacteriales</taxon>
        <taxon>Corynebacteriaceae</taxon>
        <taxon>Corynebacterium</taxon>
    </lineage>
</organism>
<dbReference type="RefSeq" id="WP_252931064.1">
    <property type="nucleotide sequence ID" value="NZ_JAEUWV010000003.1"/>
</dbReference>
<proteinExistence type="inferred from homology"/>
<comment type="cofactor">
    <cofactor evidence="2">
        <name>Mg(2+)</name>
        <dbReference type="ChEBI" id="CHEBI:18420"/>
    </cofactor>
</comment>
<evidence type="ECO:0000256" key="6">
    <source>
        <dbReference type="ARBA" id="ARBA00022842"/>
    </source>
</evidence>
<dbReference type="Pfam" id="PF00535">
    <property type="entry name" value="Glycos_transf_2"/>
    <property type="match status" value="1"/>
</dbReference>
<comment type="cofactor">
    <cofactor evidence="1">
        <name>Mn(2+)</name>
        <dbReference type="ChEBI" id="CHEBI:29035"/>
    </cofactor>
</comment>
<evidence type="ECO:0000256" key="3">
    <source>
        <dbReference type="ARBA" id="ARBA00006739"/>
    </source>
</evidence>
<evidence type="ECO:0000256" key="1">
    <source>
        <dbReference type="ARBA" id="ARBA00001936"/>
    </source>
</evidence>
<evidence type="ECO:0000256" key="7">
    <source>
        <dbReference type="ARBA" id="ARBA00039022"/>
    </source>
</evidence>
<evidence type="ECO:0000256" key="9">
    <source>
        <dbReference type="ARBA" id="ARBA00048689"/>
    </source>
</evidence>
<comment type="caution">
    <text evidence="12">The sequence shown here is derived from an EMBL/GenBank/DDBJ whole genome shotgun (WGS) entry which is preliminary data.</text>
</comment>
<sequence length="257" mass="28123">MRVSVVIPALNEAATVGHVVRCCCVADAVRSDGEVLVIDSDSHDDTAALAARAGARVVNWREVSAIEPQEGKGEALWRGVKAARGEFVVFIDADVTSLEPWWIDALIEPFKTPEIHLVKARYKRSLDGRPSGGGRVTELTAKPLLRQFFPALSDIGQPLAGEYAIRRDTALQLPFVAGYGVESGLLIDTFARYGRNAIAEADLGTRVHRNRPLEELRPMADVVASTILDRALVSGQLGSEQKTRQRLPWCEILSTER</sequence>
<dbReference type="EC" id="2.4.1.266" evidence="7"/>
<dbReference type="InterPro" id="IPR001173">
    <property type="entry name" value="Glyco_trans_2-like"/>
</dbReference>